<dbReference type="GO" id="GO:0004867">
    <property type="term" value="F:serine-type endopeptidase inhibitor activity"/>
    <property type="evidence" value="ECO:0007669"/>
    <property type="project" value="InterPro"/>
</dbReference>
<accession>V5H7P9</accession>
<feature type="domain" description="BPTI/Kunitz inhibitor" evidence="2">
    <location>
        <begin position="25"/>
        <end position="76"/>
    </location>
</feature>
<organism evidence="3">
    <name type="scientific">Ixodes ricinus</name>
    <name type="common">Common tick</name>
    <name type="synonym">Acarus ricinus</name>
    <dbReference type="NCBI Taxonomy" id="34613"/>
    <lineage>
        <taxon>Eukaryota</taxon>
        <taxon>Metazoa</taxon>
        <taxon>Ecdysozoa</taxon>
        <taxon>Arthropoda</taxon>
        <taxon>Chelicerata</taxon>
        <taxon>Arachnida</taxon>
        <taxon>Acari</taxon>
        <taxon>Parasitiformes</taxon>
        <taxon>Ixodida</taxon>
        <taxon>Ixodoidea</taxon>
        <taxon>Ixodidae</taxon>
        <taxon>Ixodinae</taxon>
        <taxon>Ixodes</taxon>
    </lineage>
</organism>
<dbReference type="AlphaFoldDB" id="V5H7P9"/>
<protein>
    <submittedName>
        <fullName evidence="3">Putative tick kunitz 53</fullName>
    </submittedName>
</protein>
<evidence type="ECO:0000313" key="3">
    <source>
        <dbReference type="EMBL" id="JAB79165.1"/>
    </source>
</evidence>
<dbReference type="InterPro" id="IPR036880">
    <property type="entry name" value="Kunitz_BPTI_sf"/>
</dbReference>
<keyword evidence="1" id="KW-0732">Signal</keyword>
<name>V5H7P9_IXORI</name>
<evidence type="ECO:0000259" key="2">
    <source>
        <dbReference type="PROSITE" id="PS50279"/>
    </source>
</evidence>
<feature type="chain" id="PRO_5004735269" evidence="1">
    <location>
        <begin position="20"/>
        <end position="85"/>
    </location>
</feature>
<dbReference type="EMBL" id="GANP01005303">
    <property type="protein sequence ID" value="JAB79165.1"/>
    <property type="molecule type" value="mRNA"/>
</dbReference>
<dbReference type="Gene3D" id="4.10.410.10">
    <property type="entry name" value="Pancreatic trypsin inhibitor Kunitz domain"/>
    <property type="match status" value="1"/>
</dbReference>
<dbReference type="SUPFAM" id="SSF57362">
    <property type="entry name" value="BPTI-like"/>
    <property type="match status" value="1"/>
</dbReference>
<sequence>MKAIVAVTCCFSAVVLISALTEEECREPRPFSSCDPQTTPKDLFYFNNGTNRCEKDFGCSSGGNNFPKLKDCQEGCPYGEHTSQG</sequence>
<dbReference type="PROSITE" id="PS50279">
    <property type="entry name" value="BPTI_KUNITZ_2"/>
    <property type="match status" value="1"/>
</dbReference>
<reference evidence="3" key="1">
    <citation type="journal article" date="2015" name="Sci. Rep.">
        <title>Tissue- and time-dependent transcription in Ixodes ricinus salivary glands and midguts when blood feeding on the vertebrate host.</title>
        <authorList>
            <person name="Kotsyfakis M."/>
            <person name="Schwarz A."/>
            <person name="Erhart J."/>
            <person name="Ribeiro J.M."/>
        </authorList>
    </citation>
    <scope>NUCLEOTIDE SEQUENCE</scope>
    <source>
        <tissue evidence="3">Salivary gland and midgut</tissue>
    </source>
</reference>
<proteinExistence type="evidence at transcript level"/>
<evidence type="ECO:0000256" key="1">
    <source>
        <dbReference type="SAM" id="SignalP"/>
    </source>
</evidence>
<dbReference type="InterPro" id="IPR002223">
    <property type="entry name" value="Kunitz_BPTI"/>
</dbReference>
<feature type="signal peptide" evidence="1">
    <location>
        <begin position="1"/>
        <end position="19"/>
    </location>
</feature>